<feature type="transmembrane region" description="Helical" evidence="1">
    <location>
        <begin position="17"/>
        <end position="38"/>
    </location>
</feature>
<keyword evidence="1" id="KW-0472">Membrane</keyword>
<evidence type="ECO:0000313" key="2">
    <source>
        <dbReference type="EMBL" id="TBU60024.1"/>
    </source>
</evidence>
<reference evidence="2 3" key="1">
    <citation type="submission" date="2019-01" db="EMBL/GenBank/DDBJ databases">
        <title>Draft genome sequences of three monokaryotic isolates of the white-rot basidiomycete fungus Dichomitus squalens.</title>
        <authorList>
            <consortium name="DOE Joint Genome Institute"/>
            <person name="Lopez S.C."/>
            <person name="Andreopoulos B."/>
            <person name="Pangilinan J."/>
            <person name="Lipzen A."/>
            <person name="Riley R."/>
            <person name="Ahrendt S."/>
            <person name="Ng V."/>
            <person name="Barry K."/>
            <person name="Daum C."/>
            <person name="Grigoriev I.V."/>
            <person name="Hilden K.S."/>
            <person name="Makela M.R."/>
            <person name="de Vries R.P."/>
        </authorList>
    </citation>
    <scope>NUCLEOTIDE SEQUENCE [LARGE SCALE GENOMIC DNA]</scope>
    <source>
        <strain evidence="2 3">CBS 464.89</strain>
    </source>
</reference>
<protein>
    <submittedName>
        <fullName evidence="2">Uncharacterized protein</fullName>
    </submittedName>
</protein>
<organism evidence="2 3">
    <name type="scientific">Dichomitus squalens</name>
    <dbReference type="NCBI Taxonomy" id="114155"/>
    <lineage>
        <taxon>Eukaryota</taxon>
        <taxon>Fungi</taxon>
        <taxon>Dikarya</taxon>
        <taxon>Basidiomycota</taxon>
        <taxon>Agaricomycotina</taxon>
        <taxon>Agaricomycetes</taxon>
        <taxon>Polyporales</taxon>
        <taxon>Polyporaceae</taxon>
        <taxon>Dichomitus</taxon>
    </lineage>
</organism>
<proteinExistence type="predicted"/>
<keyword evidence="3" id="KW-1185">Reference proteome</keyword>
<dbReference type="Proteomes" id="UP000292082">
    <property type="component" value="Unassembled WGS sequence"/>
</dbReference>
<feature type="transmembrane region" description="Helical" evidence="1">
    <location>
        <begin position="58"/>
        <end position="82"/>
    </location>
</feature>
<evidence type="ECO:0000256" key="1">
    <source>
        <dbReference type="SAM" id="Phobius"/>
    </source>
</evidence>
<keyword evidence="1" id="KW-1133">Transmembrane helix</keyword>
<keyword evidence="1" id="KW-0812">Transmembrane</keyword>
<dbReference type="AlphaFoldDB" id="A0A4Q9Q0E3"/>
<gene>
    <name evidence="2" type="ORF">BD310DRAFT_923710</name>
</gene>
<feature type="transmembrane region" description="Helical" evidence="1">
    <location>
        <begin position="94"/>
        <end position="112"/>
    </location>
</feature>
<name>A0A4Q9Q0E3_9APHY</name>
<dbReference type="EMBL" id="ML145108">
    <property type="protein sequence ID" value="TBU60024.1"/>
    <property type="molecule type" value="Genomic_DNA"/>
</dbReference>
<evidence type="ECO:0000313" key="3">
    <source>
        <dbReference type="Proteomes" id="UP000292082"/>
    </source>
</evidence>
<sequence>MLYIRLGLTRTCSRFGIISRSCLVIAHCLAIGATWFTLVRPRDICHGVVLKRSLSSVFLTDGTVYFLTFVVLNCLQLIYTLLSPDVLALKNTSAMANFVVPLSAVLVSRFLLHLQSASLRAVGSVASSQALSAYFDGFTSFERVAGSLGASIRPEDYLAQEGEWDEGAESDVADRE</sequence>
<accession>A0A4Q9Q0E3</accession>